<keyword evidence="2" id="KW-1185">Reference proteome</keyword>
<dbReference type="RefSeq" id="WP_015326622.1">
    <property type="nucleotide sequence ID" value="NC_019978.1"/>
</dbReference>
<dbReference type="EMBL" id="CP003359">
    <property type="protein sequence ID" value="AGB40897.1"/>
    <property type="molecule type" value="Genomic_DNA"/>
</dbReference>
<evidence type="ECO:0000313" key="1">
    <source>
        <dbReference type="EMBL" id="AGB40897.1"/>
    </source>
</evidence>
<organism evidence="1 2">
    <name type="scientific">Halobacteroides halobius (strain ATCC 35273 / DSM 5150 / MD-1)</name>
    <dbReference type="NCBI Taxonomy" id="748449"/>
    <lineage>
        <taxon>Bacteria</taxon>
        <taxon>Bacillati</taxon>
        <taxon>Bacillota</taxon>
        <taxon>Clostridia</taxon>
        <taxon>Halanaerobiales</taxon>
        <taxon>Halobacteroidaceae</taxon>
        <taxon>Halobacteroides</taxon>
    </lineage>
</organism>
<dbReference type="OrthoDB" id="2111453at2"/>
<sequence>MKSKNYIILILVLLVFLSTSVLAKVEVGGEVESKIRTLINDQGSDSFLLNKINLNFLLPANSTTEAKFAVNLFSNRSDYQVKKLYLAHYFPKFDLTIGRQPISWSFGSLLNPVDFNLGAETMGEKREAKVVDAVEIYYPVNWNTGLTGVASFSQQGQVKEGLRARTYYKGYDLSANYIKDYQGNRRFGISGKGDLGPVGIYGAIAYYSKAGVPVYLVGVDYSFQFNDFNKLTLQGEYLRNEAGSYIGLGDQLVAGFANYKINNFSNFSSYMIVSLSDDLTGMLAGSYQKQLGTNLDFELSTSITKNNNQVTKVIEMSFSYPF</sequence>
<reference evidence="2" key="1">
    <citation type="submission" date="2012-02" db="EMBL/GenBank/DDBJ databases">
        <title>The complete genome of Halobacteroides halobius DSM 5150.</title>
        <authorList>
            <person name="Lucas S."/>
            <person name="Copeland A."/>
            <person name="Lapidus A."/>
            <person name="Glavina del Rio T."/>
            <person name="Dalin E."/>
            <person name="Tice H."/>
            <person name="Bruce D."/>
            <person name="Goodwin L."/>
            <person name="Pitluck S."/>
            <person name="Peters L."/>
            <person name="Mikhailova N."/>
            <person name="Gu W."/>
            <person name="Kyrpides N."/>
            <person name="Mavromatis K."/>
            <person name="Ivanova N."/>
            <person name="Brettin T."/>
            <person name="Detter J.C."/>
            <person name="Han C."/>
            <person name="Larimer F."/>
            <person name="Land M."/>
            <person name="Hauser L."/>
            <person name="Markowitz V."/>
            <person name="Cheng J.-F."/>
            <person name="Hugenholtz P."/>
            <person name="Woyke T."/>
            <person name="Wu D."/>
            <person name="Tindall B."/>
            <person name="Pomrenke H."/>
            <person name="Brambilla E."/>
            <person name="Klenk H.-P."/>
            <person name="Eisen J.A."/>
        </authorList>
    </citation>
    <scope>NUCLEOTIDE SEQUENCE [LARGE SCALE GENOMIC DNA]</scope>
    <source>
        <strain evidence="2">ATCC 35273 / DSM 5150 / MD-1</strain>
    </source>
</reference>
<gene>
    <name evidence="1" type="ordered locus">Halha_0936</name>
</gene>
<dbReference type="eggNOG" id="ENOG5032VJM">
    <property type="taxonomic scope" value="Bacteria"/>
</dbReference>
<proteinExistence type="predicted"/>
<dbReference type="KEGG" id="hhl:Halha_0936"/>
<protein>
    <submittedName>
        <fullName evidence="1">Uncharacterized protein</fullName>
    </submittedName>
</protein>
<dbReference type="HOGENOM" id="CLU_061538_0_0_9"/>
<dbReference type="STRING" id="748449.Halha_0936"/>
<evidence type="ECO:0000313" key="2">
    <source>
        <dbReference type="Proteomes" id="UP000010880"/>
    </source>
</evidence>
<name>L0K6L4_HALHC</name>
<accession>L0K6L4</accession>
<dbReference type="Proteomes" id="UP000010880">
    <property type="component" value="Chromosome"/>
</dbReference>
<dbReference type="AlphaFoldDB" id="L0K6L4"/>